<dbReference type="NCBIfam" id="NF006718">
    <property type="entry name" value="PRK09256.1"/>
    <property type="match status" value="1"/>
</dbReference>
<dbReference type="Pfam" id="PF00472">
    <property type="entry name" value="RF-1"/>
    <property type="match status" value="1"/>
</dbReference>
<dbReference type="PANTHER" id="PTHR47814">
    <property type="entry name" value="PEPTIDYL-TRNA HYDROLASE ARFB"/>
    <property type="match status" value="1"/>
</dbReference>
<comment type="similarity">
    <text evidence="1">Belongs to the prokaryotic/mitochondrial release factor family.</text>
</comment>
<dbReference type="Gene3D" id="3.30.160.20">
    <property type="match status" value="1"/>
</dbReference>
<keyword evidence="5" id="KW-1185">Reference proteome</keyword>
<gene>
    <name evidence="4" type="ORF">BJ976_000633</name>
</gene>
<comment type="caution">
    <text evidence="4">The sequence shown here is derived from an EMBL/GenBank/DDBJ whole genome shotgun (WGS) entry which is preliminary data.</text>
</comment>
<dbReference type="AlphaFoldDB" id="A0A7W7L269"/>
<dbReference type="EMBL" id="JACHMC010000001">
    <property type="protein sequence ID" value="MBB4882282.1"/>
    <property type="molecule type" value="Genomic_DNA"/>
</dbReference>
<feature type="compositionally biased region" description="Basic residues" evidence="2">
    <location>
        <begin position="117"/>
        <end position="134"/>
    </location>
</feature>
<dbReference type="InterPro" id="IPR000352">
    <property type="entry name" value="Pep_chain_release_fac_I"/>
</dbReference>
<sequence>MADLGDLRVPPGPGAPRGLTVPAAELAERFSHASGPGGQGVNTADSRVQLSLDLGTTTALTDTQRARALAVLAPRLAGTVLQVDAAEHRAQRRNRVAARERLAALLREALTPEVPRRATKPTRGSQRRRLQAKRQRSEVKQARRRPGRD</sequence>
<evidence type="ECO:0000313" key="5">
    <source>
        <dbReference type="Proteomes" id="UP000560081"/>
    </source>
</evidence>
<proteinExistence type="inferred from homology"/>
<dbReference type="GO" id="GO:0072344">
    <property type="term" value="P:rescue of stalled ribosome"/>
    <property type="evidence" value="ECO:0007669"/>
    <property type="project" value="TreeGrafter"/>
</dbReference>
<evidence type="ECO:0000313" key="4">
    <source>
        <dbReference type="EMBL" id="MBB4882282.1"/>
    </source>
</evidence>
<dbReference type="Proteomes" id="UP000560081">
    <property type="component" value="Unassembled WGS sequence"/>
</dbReference>
<evidence type="ECO:0000259" key="3">
    <source>
        <dbReference type="Pfam" id="PF00472"/>
    </source>
</evidence>
<dbReference type="PANTHER" id="PTHR47814:SF1">
    <property type="entry name" value="PEPTIDYL-TRNA HYDROLASE ARFB"/>
    <property type="match status" value="1"/>
</dbReference>
<dbReference type="InterPro" id="IPR045853">
    <property type="entry name" value="Pep_chain_release_fac_I_sf"/>
</dbReference>
<organism evidence="4 5">
    <name type="scientific">Micrococcus flavus</name>
    <dbReference type="NCBI Taxonomy" id="384602"/>
    <lineage>
        <taxon>Bacteria</taxon>
        <taxon>Bacillati</taxon>
        <taxon>Actinomycetota</taxon>
        <taxon>Actinomycetes</taxon>
        <taxon>Micrococcales</taxon>
        <taxon>Micrococcaceae</taxon>
        <taxon>Micrococcus</taxon>
    </lineage>
</organism>
<dbReference type="GO" id="GO:0043022">
    <property type="term" value="F:ribosome binding"/>
    <property type="evidence" value="ECO:0007669"/>
    <property type="project" value="TreeGrafter"/>
</dbReference>
<feature type="domain" description="Prokaryotic-type class I peptide chain release factors" evidence="3">
    <location>
        <begin position="20"/>
        <end position="143"/>
    </location>
</feature>
<dbReference type="SUPFAM" id="SSF75620">
    <property type="entry name" value="Release factor"/>
    <property type="match status" value="1"/>
</dbReference>
<evidence type="ECO:0000256" key="2">
    <source>
        <dbReference type="SAM" id="MobiDB-lite"/>
    </source>
</evidence>
<feature type="region of interest" description="Disordered" evidence="2">
    <location>
        <begin position="111"/>
        <end position="149"/>
    </location>
</feature>
<dbReference type="GO" id="GO:0004045">
    <property type="term" value="F:peptidyl-tRNA hydrolase activity"/>
    <property type="evidence" value="ECO:0007669"/>
    <property type="project" value="TreeGrafter"/>
</dbReference>
<name>A0A7W7L269_9MICC</name>
<accession>A0A7W7L269</accession>
<dbReference type="GO" id="GO:0003747">
    <property type="term" value="F:translation release factor activity"/>
    <property type="evidence" value="ECO:0007669"/>
    <property type="project" value="InterPro"/>
</dbReference>
<protein>
    <submittedName>
        <fullName evidence="4">Ribosome-associated protein</fullName>
    </submittedName>
</protein>
<reference evidence="4 5" key="1">
    <citation type="submission" date="2020-08" db="EMBL/GenBank/DDBJ databases">
        <title>Sequencing the genomes of 1000 actinobacteria strains.</title>
        <authorList>
            <person name="Klenk H.-P."/>
        </authorList>
    </citation>
    <scope>NUCLEOTIDE SEQUENCE [LARGE SCALE GENOMIC DNA]</scope>
    <source>
        <strain evidence="4 5">DSM 19079</strain>
    </source>
</reference>
<evidence type="ECO:0000256" key="1">
    <source>
        <dbReference type="ARBA" id="ARBA00010835"/>
    </source>
</evidence>